<sequence>MNNSEHYRNQVKLLVECLPSIGDEKCFALKGGTAINLFIRNFPRLSVDIDLAYVPVQDRKLTLDEISGALRRIVQRLNIAGFQAQMQETDGPDARIFVRNKEGVNIKIEVNHVWRGLLNPPEQLDVRDDVADQFGFAEISVVSMPDLYGGKICAAMDRQHPRDLFDVKLLLEDSGITREIYYGFLAYMLGHTRPMAEVLDPNWKDLRQPFENEFEGMTTVPVTLEELNAVPPALADALKKHFTAQDHRFLLSYEQGQPDWSLFPHDLSTFPAIRWKQQNLLKLKEQDREKWERAIEKLRGVVDGWLA</sequence>
<comment type="caution">
    <text evidence="1">The sequence shown here is derived from an EMBL/GenBank/DDBJ whole genome shotgun (WGS) entry which is preliminary data.</text>
</comment>
<evidence type="ECO:0000313" key="1">
    <source>
        <dbReference type="EMBL" id="GGA60961.1"/>
    </source>
</evidence>
<protein>
    <recommendedName>
        <fullName evidence="3">Nucleotidyl transferase AbiEii/AbiGii toxin family protein</fullName>
    </recommendedName>
</protein>
<dbReference type="InterPro" id="IPR014942">
    <property type="entry name" value="AbiEii"/>
</dbReference>
<dbReference type="EMBL" id="BMFZ01000015">
    <property type="protein sequence ID" value="GGA60961.1"/>
    <property type="molecule type" value="Genomic_DNA"/>
</dbReference>
<evidence type="ECO:0008006" key="3">
    <source>
        <dbReference type="Google" id="ProtNLM"/>
    </source>
</evidence>
<name>A0ABQ1H6M5_9GAMM</name>
<dbReference type="Pfam" id="PF08843">
    <property type="entry name" value="AbiEii"/>
    <property type="match status" value="1"/>
</dbReference>
<accession>A0ABQ1H6M5</accession>
<proteinExistence type="predicted"/>
<organism evidence="1 2">
    <name type="scientific">Hafnia psychrotolerans</name>
    <dbReference type="NCBI Taxonomy" id="1477018"/>
    <lineage>
        <taxon>Bacteria</taxon>
        <taxon>Pseudomonadati</taxon>
        <taxon>Pseudomonadota</taxon>
        <taxon>Gammaproteobacteria</taxon>
        <taxon>Enterobacterales</taxon>
        <taxon>Hafniaceae</taxon>
        <taxon>Hafnia</taxon>
    </lineage>
</organism>
<evidence type="ECO:0000313" key="2">
    <source>
        <dbReference type="Proteomes" id="UP000627464"/>
    </source>
</evidence>
<dbReference type="Proteomes" id="UP000627464">
    <property type="component" value="Unassembled WGS sequence"/>
</dbReference>
<dbReference type="Gene3D" id="3.10.450.620">
    <property type="entry name" value="JHP933, nucleotidyltransferase-like core domain"/>
    <property type="match status" value="1"/>
</dbReference>
<keyword evidence="2" id="KW-1185">Reference proteome</keyword>
<dbReference type="RefSeq" id="WP_188475346.1">
    <property type="nucleotide sequence ID" value="NZ_BMFZ01000015.1"/>
</dbReference>
<reference evidence="2" key="1">
    <citation type="journal article" date="2019" name="Int. J. Syst. Evol. Microbiol.">
        <title>The Global Catalogue of Microorganisms (GCM) 10K type strain sequencing project: providing services to taxonomists for standard genome sequencing and annotation.</title>
        <authorList>
            <consortium name="The Broad Institute Genomics Platform"/>
            <consortium name="The Broad Institute Genome Sequencing Center for Infectious Disease"/>
            <person name="Wu L."/>
            <person name="Ma J."/>
        </authorList>
    </citation>
    <scope>NUCLEOTIDE SEQUENCE [LARGE SCALE GENOMIC DNA]</scope>
    <source>
        <strain evidence="2">CGMCC 1.12806</strain>
    </source>
</reference>
<gene>
    <name evidence="1" type="ORF">GCM10011328_40500</name>
</gene>